<evidence type="ECO:0000256" key="1">
    <source>
        <dbReference type="ARBA" id="ARBA00009477"/>
    </source>
</evidence>
<evidence type="ECO:0000259" key="3">
    <source>
        <dbReference type="Pfam" id="PF25973"/>
    </source>
</evidence>
<dbReference type="EMBL" id="CP047593">
    <property type="protein sequence ID" value="QHI68316.1"/>
    <property type="molecule type" value="Genomic_DNA"/>
</dbReference>
<dbReference type="NCBIfam" id="TIGR01730">
    <property type="entry name" value="RND_mfp"/>
    <property type="match status" value="1"/>
</dbReference>
<dbReference type="AlphaFoldDB" id="A0A6P1M9R3"/>
<keyword evidence="2" id="KW-0732">Signal</keyword>
<evidence type="ECO:0000313" key="5">
    <source>
        <dbReference type="Proteomes" id="UP000464954"/>
    </source>
</evidence>
<dbReference type="KEGG" id="taer:GT409_02200"/>
<organism evidence="4 5">
    <name type="scientific">Tichowtungia aerotolerans</name>
    <dbReference type="NCBI Taxonomy" id="2697043"/>
    <lineage>
        <taxon>Bacteria</taxon>
        <taxon>Pseudomonadati</taxon>
        <taxon>Kiritimatiellota</taxon>
        <taxon>Tichowtungiia</taxon>
        <taxon>Tichowtungiales</taxon>
        <taxon>Tichowtungiaceae</taxon>
        <taxon>Tichowtungia</taxon>
    </lineage>
</organism>
<reference evidence="4 5" key="1">
    <citation type="submission" date="2020-01" db="EMBL/GenBank/DDBJ databases">
        <title>Ponticoccus aerotolerans gen. nov., sp. nov., an anaerobic bacterium and proposal of Ponticoccusceae fam. nov., Ponticoccusles ord. nov. and Ponticoccuse classis nov. in the phylum Kiritimatiellaeota.</title>
        <authorList>
            <person name="Zhou L.Y."/>
            <person name="Du Z.J."/>
        </authorList>
    </citation>
    <scope>NUCLEOTIDE SEQUENCE [LARGE SCALE GENOMIC DNA]</scope>
    <source>
        <strain evidence="4 5">S-5007</strain>
    </source>
</reference>
<sequence length="370" mass="40270">MKKRGRFAAGLAGGAVLVLLSTAALRSRGVQGEEPEPVIRPVPTCAARALSSDSVRRFPGTVRANRRVELAFSVSGLLEQLNAGEGRSIRKGETIARLDQRDFRYALDRAQATLANARQEWERYTRLREQKVATDAEYESAQAAYDIALAEFQIRQKALEDTVLCAPFDGMIVQRHVENHEHVQAKHPIVSFQDISLVEVLFQVPERLIAQGGTEVFKSLQVCFDADSGRWFPAEVREHSAKSNRITQTYDVVLVLAPPADLRVLPGMTATVRAGIATAPAALQFAHNATRIPVEALCRGGSGKSYVWVIDPAGGTPRKVFVESADFCGDCVDVRSALRPGEQVAVAGLHALREDIPVRPLAAGKEGLDG</sequence>
<dbReference type="Gene3D" id="2.40.420.20">
    <property type="match status" value="1"/>
</dbReference>
<dbReference type="InterPro" id="IPR006143">
    <property type="entry name" value="RND_pump_MFP"/>
</dbReference>
<dbReference type="InterPro" id="IPR058647">
    <property type="entry name" value="BSH_CzcB-like"/>
</dbReference>
<comment type="similarity">
    <text evidence="1">Belongs to the membrane fusion protein (MFP) (TC 8.A.1) family.</text>
</comment>
<dbReference type="GO" id="GO:0015562">
    <property type="term" value="F:efflux transmembrane transporter activity"/>
    <property type="evidence" value="ECO:0007669"/>
    <property type="project" value="TreeGrafter"/>
</dbReference>
<dbReference type="Gene3D" id="1.10.287.470">
    <property type="entry name" value="Helix hairpin bin"/>
    <property type="match status" value="1"/>
</dbReference>
<dbReference type="Pfam" id="PF25973">
    <property type="entry name" value="BSH_CzcB"/>
    <property type="match status" value="1"/>
</dbReference>
<dbReference type="Proteomes" id="UP000464954">
    <property type="component" value="Chromosome"/>
</dbReference>
<protein>
    <submittedName>
        <fullName evidence="4">Efflux RND transporter periplasmic adaptor subunit</fullName>
    </submittedName>
</protein>
<dbReference type="Gene3D" id="2.40.30.170">
    <property type="match status" value="1"/>
</dbReference>
<dbReference type="PANTHER" id="PTHR30469:SF20">
    <property type="entry name" value="EFFLUX RND TRANSPORTER PERIPLASMIC ADAPTOR SUBUNIT"/>
    <property type="match status" value="1"/>
</dbReference>
<gene>
    <name evidence="4" type="ORF">GT409_02200</name>
</gene>
<dbReference type="GO" id="GO:1990281">
    <property type="term" value="C:efflux pump complex"/>
    <property type="evidence" value="ECO:0007669"/>
    <property type="project" value="TreeGrafter"/>
</dbReference>
<evidence type="ECO:0000256" key="2">
    <source>
        <dbReference type="SAM" id="SignalP"/>
    </source>
</evidence>
<feature type="chain" id="PRO_5026840999" evidence="2">
    <location>
        <begin position="27"/>
        <end position="370"/>
    </location>
</feature>
<feature type="signal peptide" evidence="2">
    <location>
        <begin position="1"/>
        <end position="26"/>
    </location>
</feature>
<feature type="domain" description="CzcB-like barrel-sandwich hybrid" evidence="3">
    <location>
        <begin position="70"/>
        <end position="190"/>
    </location>
</feature>
<name>A0A6P1M9R3_9BACT</name>
<proteinExistence type="inferred from homology"/>
<evidence type="ECO:0000313" key="4">
    <source>
        <dbReference type="EMBL" id="QHI68316.1"/>
    </source>
</evidence>
<keyword evidence="5" id="KW-1185">Reference proteome</keyword>
<dbReference type="Gene3D" id="2.40.50.100">
    <property type="match status" value="1"/>
</dbReference>
<dbReference type="PANTHER" id="PTHR30469">
    <property type="entry name" value="MULTIDRUG RESISTANCE PROTEIN MDTA"/>
    <property type="match status" value="1"/>
</dbReference>
<accession>A0A6P1M9R3</accession>
<dbReference type="SUPFAM" id="SSF111369">
    <property type="entry name" value="HlyD-like secretion proteins"/>
    <property type="match status" value="1"/>
</dbReference>
<dbReference type="RefSeq" id="WP_160626520.1">
    <property type="nucleotide sequence ID" value="NZ_CP047593.1"/>
</dbReference>